<evidence type="ECO:0000256" key="8">
    <source>
        <dbReference type="ARBA" id="ARBA00048679"/>
    </source>
</evidence>
<keyword evidence="3" id="KW-0808">Transferase</keyword>
<reference evidence="11 12" key="1">
    <citation type="submission" date="2019-02" db="EMBL/GenBank/DDBJ databases">
        <title>Draft genome sequence of Muricauda sp. 176CP4-71.</title>
        <authorList>
            <person name="Park J.-S."/>
        </authorList>
    </citation>
    <scope>NUCLEOTIDE SEQUENCE [LARGE SCALE GENOMIC DNA]</scope>
    <source>
        <strain evidence="11 12">176CP4-71</strain>
    </source>
</reference>
<dbReference type="EMBL" id="SGIU01000001">
    <property type="protein sequence ID" value="TAI49633.1"/>
    <property type="molecule type" value="Genomic_DNA"/>
</dbReference>
<evidence type="ECO:0000256" key="4">
    <source>
        <dbReference type="ARBA" id="ARBA00022741"/>
    </source>
</evidence>
<dbReference type="GO" id="GO:0004674">
    <property type="term" value="F:protein serine/threonine kinase activity"/>
    <property type="evidence" value="ECO:0007669"/>
    <property type="project" value="UniProtKB-KW"/>
</dbReference>
<dbReference type="InterPro" id="IPR053235">
    <property type="entry name" value="Ser_Thr_kinase"/>
</dbReference>
<dbReference type="PANTHER" id="PTHR24361">
    <property type="entry name" value="MITOGEN-ACTIVATED KINASE KINASE KINASE"/>
    <property type="match status" value="1"/>
</dbReference>
<evidence type="ECO:0000256" key="3">
    <source>
        <dbReference type="ARBA" id="ARBA00022679"/>
    </source>
</evidence>
<protein>
    <recommendedName>
        <fullName evidence="1">non-specific serine/threonine protein kinase</fullName>
        <ecNumber evidence="1">2.7.11.1</ecNumber>
    </recommendedName>
</protein>
<dbReference type="PROSITE" id="PS00108">
    <property type="entry name" value="PROTEIN_KINASE_ST"/>
    <property type="match status" value="1"/>
</dbReference>
<name>A0A4Q8QLC1_9FLAO</name>
<comment type="catalytic activity">
    <reaction evidence="8">
        <text>L-seryl-[protein] + ATP = O-phospho-L-seryl-[protein] + ADP + H(+)</text>
        <dbReference type="Rhea" id="RHEA:17989"/>
        <dbReference type="Rhea" id="RHEA-COMP:9863"/>
        <dbReference type="Rhea" id="RHEA-COMP:11604"/>
        <dbReference type="ChEBI" id="CHEBI:15378"/>
        <dbReference type="ChEBI" id="CHEBI:29999"/>
        <dbReference type="ChEBI" id="CHEBI:30616"/>
        <dbReference type="ChEBI" id="CHEBI:83421"/>
        <dbReference type="ChEBI" id="CHEBI:456216"/>
        <dbReference type="EC" id="2.7.11.1"/>
    </reaction>
</comment>
<accession>A0A4Q8QLC1</accession>
<dbReference type="PANTHER" id="PTHR24361:SF433">
    <property type="entry name" value="PROTEIN KINASE DOMAIN-CONTAINING PROTEIN"/>
    <property type="match status" value="1"/>
</dbReference>
<keyword evidence="2 11" id="KW-0723">Serine/threonine-protein kinase</keyword>
<keyword evidence="5 11" id="KW-0418">Kinase</keyword>
<dbReference type="GO" id="GO:0005737">
    <property type="term" value="C:cytoplasm"/>
    <property type="evidence" value="ECO:0007669"/>
    <property type="project" value="TreeGrafter"/>
</dbReference>
<dbReference type="Gene3D" id="1.10.510.10">
    <property type="entry name" value="Transferase(Phosphotransferase) domain 1"/>
    <property type="match status" value="1"/>
</dbReference>
<feature type="domain" description="Protein kinase" evidence="10">
    <location>
        <begin position="9"/>
        <end position="272"/>
    </location>
</feature>
<comment type="caution">
    <text evidence="11">The sequence shown here is derived from an EMBL/GenBank/DDBJ whole genome shotgun (WGS) entry which is preliminary data.</text>
</comment>
<comment type="catalytic activity">
    <reaction evidence="7">
        <text>L-threonyl-[protein] + ATP = O-phospho-L-threonyl-[protein] + ADP + H(+)</text>
        <dbReference type="Rhea" id="RHEA:46608"/>
        <dbReference type="Rhea" id="RHEA-COMP:11060"/>
        <dbReference type="Rhea" id="RHEA-COMP:11605"/>
        <dbReference type="ChEBI" id="CHEBI:15378"/>
        <dbReference type="ChEBI" id="CHEBI:30013"/>
        <dbReference type="ChEBI" id="CHEBI:30616"/>
        <dbReference type="ChEBI" id="CHEBI:61977"/>
        <dbReference type="ChEBI" id="CHEBI:456216"/>
        <dbReference type="EC" id="2.7.11.1"/>
    </reaction>
</comment>
<dbReference type="OrthoDB" id="9813021at2"/>
<dbReference type="PROSITE" id="PS00107">
    <property type="entry name" value="PROTEIN_KINASE_ATP"/>
    <property type="match status" value="1"/>
</dbReference>
<dbReference type="GO" id="GO:0005524">
    <property type="term" value="F:ATP binding"/>
    <property type="evidence" value="ECO:0007669"/>
    <property type="project" value="UniProtKB-UniRule"/>
</dbReference>
<evidence type="ECO:0000313" key="12">
    <source>
        <dbReference type="Proteomes" id="UP000291981"/>
    </source>
</evidence>
<keyword evidence="4 9" id="KW-0547">Nucleotide-binding</keyword>
<evidence type="ECO:0000313" key="11">
    <source>
        <dbReference type="EMBL" id="TAI49633.1"/>
    </source>
</evidence>
<evidence type="ECO:0000256" key="2">
    <source>
        <dbReference type="ARBA" id="ARBA00022527"/>
    </source>
</evidence>
<dbReference type="RefSeq" id="WP_130611894.1">
    <property type="nucleotide sequence ID" value="NZ_SGIU01000001.1"/>
</dbReference>
<organism evidence="11 12">
    <name type="scientific">Flagellimonas allohymeniacidonis</name>
    <dbReference type="NCBI Taxonomy" id="2517819"/>
    <lineage>
        <taxon>Bacteria</taxon>
        <taxon>Pseudomonadati</taxon>
        <taxon>Bacteroidota</taxon>
        <taxon>Flavobacteriia</taxon>
        <taxon>Flavobacteriales</taxon>
        <taxon>Flavobacteriaceae</taxon>
        <taxon>Flagellimonas</taxon>
    </lineage>
</organism>
<dbReference type="SMART" id="SM00220">
    <property type="entry name" value="S_TKc"/>
    <property type="match status" value="1"/>
</dbReference>
<dbReference type="EC" id="2.7.11.1" evidence="1"/>
<proteinExistence type="predicted"/>
<sequence length="337" mass="39084">MAKEKLDKFQIIDHIGSGFFGNVFLCYDPFFQNEIAVKVIKVTDPDKFIKAVKEGQTLDLCRHKHIVDVKDVRSVIFRGEQVVIIVMEYLAKGSIQKHIEKRFISVKDACRVIQQALLGLEHAHNNNILHRDIKPANIMFGDNDEIKLSDFGLAINYHAEPSNIMGYRPHQPLEVIEGKPMDKVSDIYAMGITFYRLLNNTNRLNFTFTSIDEWKVAVKRDKFPPRVFLPHIPKKVQSILKKSIHKVKTTRYQNCNDFRQSIDKLNFAIDWVQIDNDNWTGQGNGASYEITKFRKRNGWVIDFKKNGIRKTMHCSKNVPDDKVEPEFYEVIKNTTLS</sequence>
<dbReference type="PROSITE" id="PS50011">
    <property type="entry name" value="PROTEIN_KINASE_DOM"/>
    <property type="match status" value="1"/>
</dbReference>
<dbReference type="Pfam" id="PF00069">
    <property type="entry name" value="Pkinase"/>
    <property type="match status" value="1"/>
</dbReference>
<dbReference type="SUPFAM" id="SSF56112">
    <property type="entry name" value="Protein kinase-like (PK-like)"/>
    <property type="match status" value="1"/>
</dbReference>
<evidence type="ECO:0000256" key="7">
    <source>
        <dbReference type="ARBA" id="ARBA00047899"/>
    </source>
</evidence>
<keyword evidence="12" id="KW-1185">Reference proteome</keyword>
<dbReference type="InterPro" id="IPR008271">
    <property type="entry name" value="Ser/Thr_kinase_AS"/>
</dbReference>
<dbReference type="AlphaFoldDB" id="A0A4Q8QLC1"/>
<dbReference type="CDD" id="cd14014">
    <property type="entry name" value="STKc_PknB_like"/>
    <property type="match status" value="1"/>
</dbReference>
<evidence type="ECO:0000259" key="10">
    <source>
        <dbReference type="PROSITE" id="PS50011"/>
    </source>
</evidence>
<dbReference type="InterPro" id="IPR000719">
    <property type="entry name" value="Prot_kinase_dom"/>
</dbReference>
<dbReference type="InterPro" id="IPR017441">
    <property type="entry name" value="Protein_kinase_ATP_BS"/>
</dbReference>
<evidence type="ECO:0000256" key="9">
    <source>
        <dbReference type="PROSITE-ProRule" id="PRU10141"/>
    </source>
</evidence>
<feature type="binding site" evidence="9">
    <location>
        <position position="38"/>
    </location>
    <ligand>
        <name>ATP</name>
        <dbReference type="ChEBI" id="CHEBI:30616"/>
    </ligand>
</feature>
<gene>
    <name evidence="11" type="ORF">EW142_07500</name>
</gene>
<keyword evidence="6 9" id="KW-0067">ATP-binding</keyword>
<evidence type="ECO:0000256" key="5">
    <source>
        <dbReference type="ARBA" id="ARBA00022777"/>
    </source>
</evidence>
<evidence type="ECO:0000256" key="1">
    <source>
        <dbReference type="ARBA" id="ARBA00012513"/>
    </source>
</evidence>
<dbReference type="InterPro" id="IPR011009">
    <property type="entry name" value="Kinase-like_dom_sf"/>
</dbReference>
<dbReference type="Proteomes" id="UP000291981">
    <property type="component" value="Unassembled WGS sequence"/>
</dbReference>
<evidence type="ECO:0000256" key="6">
    <source>
        <dbReference type="ARBA" id="ARBA00022840"/>
    </source>
</evidence>